<dbReference type="PROSITE" id="PS50910">
    <property type="entry name" value="HEPN"/>
    <property type="match status" value="1"/>
</dbReference>
<dbReference type="InterPro" id="IPR043519">
    <property type="entry name" value="NT_sf"/>
</dbReference>
<dbReference type="PANTHER" id="PTHR33933:SF1">
    <property type="entry name" value="PROTEIN ADENYLYLTRANSFERASE MNTA-RELATED"/>
    <property type="match status" value="1"/>
</dbReference>
<dbReference type="EMBL" id="CP058555">
    <property type="protein sequence ID" value="QMV66354.1"/>
    <property type="molecule type" value="Genomic_DNA"/>
</dbReference>
<sequence>MNQLSHLPQHKQDELAEIVGIICEITNPAKIILFGSHATGKWVEDEYIDKGTTYTYISDYDILVVLSDKEKVEEVDVASKIDNRTGKFKNEVSAIVHSISYINSGLERGQYFFSDIVKEGITLYDSGEHSFVESKPLTNEQLKELAVEDFNKWVKSGSRFLKATKLLYEEFLADKLPLNEVVFILNQTAEKFYGGVLLVYTGYKPKTHRIKAYRKYAKHISEDLYRVFRDPRTDSEENRLFKILNDAYIDARYKDDYYIDPQDLKKLISKVDKLEEVVIRLCDERIEQL</sequence>
<reference evidence="2 3" key="1">
    <citation type="journal article" date="2020" name="G3 (Bethesda)">
        <title>CeMbio - The Caenorhabditis elegans Microbiome Resource.</title>
        <authorList>
            <person name="Dirksen P."/>
            <person name="Assie A."/>
            <person name="Zimmermann J."/>
            <person name="Zhang F."/>
            <person name="Tietje A.M."/>
            <person name="Marsh S.A."/>
            <person name="Felix M.A."/>
            <person name="Shapira M."/>
            <person name="Kaleta C."/>
            <person name="Schulenburg H."/>
            <person name="Samuel B."/>
        </authorList>
    </citation>
    <scope>NUCLEOTIDE SEQUENCE [LARGE SCALE GENOMIC DNA]</scope>
    <source>
        <strain evidence="2 3">BIGb0170</strain>
    </source>
</reference>
<name>A0A7G5DX79_9SPHI</name>
<keyword evidence="3" id="KW-1185">Reference proteome</keyword>
<dbReference type="Proteomes" id="UP000515450">
    <property type="component" value="Chromosome"/>
</dbReference>
<proteinExistence type="predicted"/>
<dbReference type="CDD" id="cd05403">
    <property type="entry name" value="NT_KNTase_like"/>
    <property type="match status" value="1"/>
</dbReference>
<evidence type="ECO:0000313" key="2">
    <source>
        <dbReference type="EMBL" id="QMV66354.1"/>
    </source>
</evidence>
<evidence type="ECO:0000313" key="3">
    <source>
        <dbReference type="Proteomes" id="UP000515450"/>
    </source>
</evidence>
<feature type="domain" description="HEPN" evidence="1">
    <location>
        <begin position="159"/>
        <end position="274"/>
    </location>
</feature>
<dbReference type="SUPFAM" id="SSF81593">
    <property type="entry name" value="Nucleotidyltransferase substrate binding subunit/domain"/>
    <property type="match status" value="1"/>
</dbReference>
<gene>
    <name evidence="2" type="ORF">HS960_01160</name>
</gene>
<dbReference type="Gene3D" id="3.30.460.10">
    <property type="entry name" value="Beta Polymerase, domain 2"/>
    <property type="match status" value="1"/>
</dbReference>
<dbReference type="AlphaFoldDB" id="A0A7G5DX79"/>
<dbReference type="Pfam" id="PF05168">
    <property type="entry name" value="HEPN"/>
    <property type="match status" value="1"/>
</dbReference>
<dbReference type="PANTHER" id="PTHR33933">
    <property type="entry name" value="NUCLEOTIDYLTRANSFERASE"/>
    <property type="match status" value="1"/>
</dbReference>
<protein>
    <submittedName>
        <fullName evidence="2">HEPN domain-containing protein</fullName>
    </submittedName>
</protein>
<evidence type="ECO:0000259" key="1">
    <source>
        <dbReference type="PROSITE" id="PS50910"/>
    </source>
</evidence>
<dbReference type="InterPro" id="IPR007842">
    <property type="entry name" value="HEPN_dom"/>
</dbReference>
<dbReference type="RefSeq" id="WP_182331053.1">
    <property type="nucleotide sequence ID" value="NZ_CP058555.1"/>
</dbReference>
<organism evidence="2 3">
    <name type="scientific">Sphingobacterium paramultivorum</name>
    <dbReference type="NCBI Taxonomy" id="2886510"/>
    <lineage>
        <taxon>Bacteria</taxon>
        <taxon>Pseudomonadati</taxon>
        <taxon>Bacteroidota</taxon>
        <taxon>Sphingobacteriia</taxon>
        <taxon>Sphingobacteriales</taxon>
        <taxon>Sphingobacteriaceae</taxon>
        <taxon>Sphingobacterium</taxon>
    </lineage>
</organism>
<dbReference type="SMART" id="SM00748">
    <property type="entry name" value="HEPN"/>
    <property type="match status" value="1"/>
</dbReference>
<dbReference type="Gene3D" id="1.20.120.330">
    <property type="entry name" value="Nucleotidyltransferases domain 2"/>
    <property type="match status" value="1"/>
</dbReference>
<dbReference type="InterPro" id="IPR052548">
    <property type="entry name" value="Type_VII_TA_antitoxin"/>
</dbReference>
<accession>A0A7G5DX79</accession>
<dbReference type="SUPFAM" id="SSF81301">
    <property type="entry name" value="Nucleotidyltransferase"/>
    <property type="match status" value="1"/>
</dbReference>